<comment type="caution">
    <text evidence="2">The sequence shown here is derived from an EMBL/GenBank/DDBJ whole genome shotgun (WGS) entry which is preliminary data.</text>
</comment>
<protein>
    <recommendedName>
        <fullName evidence="4">DUF4218 domain-containing protein</fullName>
    </recommendedName>
</protein>
<dbReference type="PANTHER" id="PTHR46579">
    <property type="entry name" value="F5/8 TYPE C DOMAIN-CONTAINING PROTEIN-RELATED"/>
    <property type="match status" value="1"/>
</dbReference>
<gene>
    <name evidence="2" type="ORF">RHS01_02181</name>
</gene>
<evidence type="ECO:0000313" key="3">
    <source>
        <dbReference type="Proteomes" id="UP000614334"/>
    </source>
</evidence>
<evidence type="ECO:0000313" key="2">
    <source>
        <dbReference type="EMBL" id="KAF8760402.1"/>
    </source>
</evidence>
<organism evidence="2 3">
    <name type="scientific">Rhizoctonia solani</name>
    <dbReference type="NCBI Taxonomy" id="456999"/>
    <lineage>
        <taxon>Eukaryota</taxon>
        <taxon>Fungi</taxon>
        <taxon>Dikarya</taxon>
        <taxon>Basidiomycota</taxon>
        <taxon>Agaricomycotina</taxon>
        <taxon>Agaricomycetes</taxon>
        <taxon>Cantharellales</taxon>
        <taxon>Ceratobasidiaceae</taxon>
        <taxon>Rhizoctonia</taxon>
    </lineage>
</organism>
<dbReference type="Proteomes" id="UP000614334">
    <property type="component" value="Unassembled WGS sequence"/>
</dbReference>
<dbReference type="EMBL" id="JACYCF010000002">
    <property type="protein sequence ID" value="KAF8760402.1"/>
    <property type="molecule type" value="Genomic_DNA"/>
</dbReference>
<feature type="region of interest" description="Disordered" evidence="1">
    <location>
        <begin position="293"/>
        <end position="418"/>
    </location>
</feature>
<name>A0A8H7M8U5_9AGAM</name>
<evidence type="ECO:0000256" key="1">
    <source>
        <dbReference type="SAM" id="MobiDB-lite"/>
    </source>
</evidence>
<feature type="compositionally biased region" description="Polar residues" evidence="1">
    <location>
        <begin position="391"/>
        <end position="401"/>
    </location>
</feature>
<dbReference type="AlphaFoldDB" id="A0A8H7M8U5"/>
<feature type="compositionally biased region" description="Basic and acidic residues" evidence="1">
    <location>
        <begin position="351"/>
        <end position="375"/>
    </location>
</feature>
<sequence>MDSQYYVHFIRLVNLINKCIDRAIMRSEIQSIRDGFIEWVQEFEEIYYQHDPDRLQVCTTNVHYLLHIADSIKRFGPLPGYWAFPMEQYCSFIGASVKSQQFPYANIACRVCDVAQLCIICKVYGLRKEIAFGQTRAETKDNLEKEKQIADIFQDYNDQLFLTPQVKRLTVTPELQSQIAKYLATTYELRWDGRNASFVRYELAIDRLAHRPRATPEFEVKSFYGQLQRLFYLPLPPNTIINREDYPKFLILAFILEANVTIEDAYKYQVIWYEGKLGSGEVVDARTIQCAVGRIPDDDEDPTPGKARPPGQKSDPGRLRESDPQVKVRSLSKIRPPGGRKDPTLRQSPTLERRSDPGGRQKSDPLMEIRPRQESDPEEDEDPNPTRDRTFTSAPRPSIPTSGRVRIPGHPTPGSDYP</sequence>
<feature type="compositionally biased region" description="Basic and acidic residues" evidence="1">
    <location>
        <begin position="315"/>
        <end position="326"/>
    </location>
</feature>
<reference evidence="2" key="1">
    <citation type="submission" date="2020-09" db="EMBL/GenBank/DDBJ databases">
        <title>Comparative genome analyses of four rice-infecting Rhizoctonia solani isolates reveal extensive enrichment of homogalacturonan modification genes.</title>
        <authorList>
            <person name="Lee D.-Y."/>
            <person name="Jeon J."/>
            <person name="Kim K.-T."/>
            <person name="Cheong K."/>
            <person name="Song H."/>
            <person name="Choi G."/>
            <person name="Ko J."/>
            <person name="Opiyo S.O."/>
            <person name="Zuo S."/>
            <person name="Madhav S."/>
            <person name="Lee Y.-H."/>
            <person name="Wang G.-L."/>
        </authorList>
    </citation>
    <scope>NUCLEOTIDE SEQUENCE</scope>
    <source>
        <strain evidence="2">AG1-IA B2</strain>
    </source>
</reference>
<dbReference type="PANTHER" id="PTHR46579:SF1">
    <property type="entry name" value="F5_8 TYPE C DOMAIN-CONTAINING PROTEIN"/>
    <property type="match status" value="1"/>
</dbReference>
<evidence type="ECO:0008006" key="4">
    <source>
        <dbReference type="Google" id="ProtNLM"/>
    </source>
</evidence>
<accession>A0A8H7M8U5</accession>
<proteinExistence type="predicted"/>